<reference evidence="3" key="1">
    <citation type="submission" date="2021-01" db="EMBL/GenBank/DDBJ databases">
        <authorList>
            <consortium name="Genoscope - CEA"/>
            <person name="William W."/>
        </authorList>
    </citation>
    <scope>NUCLEOTIDE SEQUENCE</scope>
</reference>
<dbReference type="InterPro" id="IPR000719">
    <property type="entry name" value="Prot_kinase_dom"/>
</dbReference>
<accession>A0A8S1P0X7</accession>
<dbReference type="PROSITE" id="PS50011">
    <property type="entry name" value="PROTEIN_KINASE_DOM"/>
    <property type="match status" value="2"/>
</dbReference>
<feature type="coiled-coil region" evidence="1">
    <location>
        <begin position="627"/>
        <end position="903"/>
    </location>
</feature>
<keyword evidence="1" id="KW-0175">Coiled coil</keyword>
<organism evidence="3 4">
    <name type="scientific">Paramecium sonneborni</name>
    <dbReference type="NCBI Taxonomy" id="65129"/>
    <lineage>
        <taxon>Eukaryota</taxon>
        <taxon>Sar</taxon>
        <taxon>Alveolata</taxon>
        <taxon>Ciliophora</taxon>
        <taxon>Intramacronucleata</taxon>
        <taxon>Oligohymenophorea</taxon>
        <taxon>Peniculida</taxon>
        <taxon>Parameciidae</taxon>
        <taxon>Paramecium</taxon>
    </lineage>
</organism>
<comment type="caution">
    <text evidence="3">The sequence shown here is derived from an EMBL/GenBank/DDBJ whole genome shotgun (WGS) entry which is preliminary data.</text>
</comment>
<dbReference type="PROSITE" id="PS00108">
    <property type="entry name" value="PROTEIN_KINASE_ST"/>
    <property type="match status" value="1"/>
</dbReference>
<dbReference type="InterPro" id="IPR008271">
    <property type="entry name" value="Ser/Thr_kinase_AS"/>
</dbReference>
<dbReference type="Pfam" id="PF00069">
    <property type="entry name" value="Pkinase"/>
    <property type="match status" value="2"/>
</dbReference>
<evidence type="ECO:0000256" key="1">
    <source>
        <dbReference type="SAM" id="Coils"/>
    </source>
</evidence>
<dbReference type="OrthoDB" id="440949at2759"/>
<evidence type="ECO:0000259" key="2">
    <source>
        <dbReference type="PROSITE" id="PS50011"/>
    </source>
</evidence>
<evidence type="ECO:0000313" key="4">
    <source>
        <dbReference type="Proteomes" id="UP000692954"/>
    </source>
</evidence>
<dbReference type="SMART" id="SM00220">
    <property type="entry name" value="S_TKc"/>
    <property type="match status" value="2"/>
</dbReference>
<dbReference type="Proteomes" id="UP000692954">
    <property type="component" value="Unassembled WGS sequence"/>
</dbReference>
<dbReference type="GO" id="GO:0005634">
    <property type="term" value="C:nucleus"/>
    <property type="evidence" value="ECO:0007669"/>
    <property type="project" value="TreeGrafter"/>
</dbReference>
<proteinExistence type="predicted"/>
<dbReference type="PANTHER" id="PTHR44167:SF24">
    <property type="entry name" value="SERINE_THREONINE-PROTEIN KINASE CHK2"/>
    <property type="match status" value="1"/>
</dbReference>
<feature type="coiled-coil region" evidence="1">
    <location>
        <begin position="982"/>
        <end position="1153"/>
    </location>
</feature>
<evidence type="ECO:0000313" key="3">
    <source>
        <dbReference type="EMBL" id="CAD8096105.1"/>
    </source>
</evidence>
<feature type="domain" description="Protein kinase" evidence="2">
    <location>
        <begin position="21"/>
        <end position="284"/>
    </location>
</feature>
<dbReference type="GO" id="GO:0044773">
    <property type="term" value="P:mitotic DNA damage checkpoint signaling"/>
    <property type="evidence" value="ECO:0007669"/>
    <property type="project" value="TreeGrafter"/>
</dbReference>
<feature type="coiled-coil region" evidence="1">
    <location>
        <begin position="1201"/>
        <end position="1294"/>
    </location>
</feature>
<gene>
    <name evidence="3" type="ORF">PSON_ATCC_30995.1.T0650261</name>
</gene>
<dbReference type="PANTHER" id="PTHR44167">
    <property type="entry name" value="OVARIAN-SPECIFIC SERINE/THREONINE-PROTEIN KINASE LOK-RELATED"/>
    <property type="match status" value="1"/>
</dbReference>
<dbReference type="GO" id="GO:0005737">
    <property type="term" value="C:cytoplasm"/>
    <property type="evidence" value="ECO:0007669"/>
    <property type="project" value="TreeGrafter"/>
</dbReference>
<name>A0A8S1P0X7_9CILI</name>
<feature type="domain" description="Protein kinase" evidence="2">
    <location>
        <begin position="293"/>
        <end position="563"/>
    </location>
</feature>
<protein>
    <recommendedName>
        <fullName evidence="2">Protein kinase domain-containing protein</fullName>
    </recommendedName>
</protein>
<dbReference type="EMBL" id="CAJJDN010000065">
    <property type="protein sequence ID" value="CAD8096105.1"/>
    <property type="molecule type" value="Genomic_DNA"/>
</dbReference>
<keyword evidence="4" id="KW-1185">Reference proteome</keyword>
<dbReference type="GO" id="GO:0005524">
    <property type="term" value="F:ATP binding"/>
    <property type="evidence" value="ECO:0007669"/>
    <property type="project" value="InterPro"/>
</dbReference>
<sequence length="1580" mass="189663">MQNNQTSKFDNENIIINCVTYIKLEKLGEGTESNVYKGLNTQTNEIVAIKEYKQQINEKEYSALQALQKQNLKYIIGIKEVLYQEQKETIIIMEFADGEFNEFMKTDDYKQLSIDQKNKYFIQMAKGVNQLHGLGLFHRDLKPVNFVYFNKPNNQKIIKLIDFGKARNIDNNNDELRKTYQVGTPQYGAPEIITGDYDNQIDIWSLGLVWWEMLTNEPFFKSINQKKKYNQQMIDSEIDSCKFIQEKESNFLKKMLNLEASKRLQLKEIIYAYKKQDGKQQNLININQNQSTYRIINKIGQGAECIVYKGQNTQTNEIVAIKEYKQINQNELKAIQAINQKNYSHIIGIKAVQQNSNSCIKIVMEFADGDFYKFMSTQDYQRLGYDQKNQYFLQIAKGVDQLHDLGFFHRDLKPENFALIDLPNNQKIIKLINFGFVKETGNFMAKTACVGTPYYIAPEVLKYFQNQCYYDKQVDIWSLGAIWYEMLTGQKLFNGNNQDEIFNQILNSSQKQIDQLIQNNQYIQIKEKELIKRMLRKTPIERKSLKEIIAAYIQQQVQYQPFQNQQFLNQQPQIQQNQNLYQNQFQQFQFQQQQQQKLQFNQMNPQIQPTNNIQFPSNSTQIRFKQQIQQETKQKNMEEELKQKREDLEKQKEKEFAEKLEIAKQQLQQDYEKEIRLKENELKQQQEKAQQQDEMIQQAIKFQNEMNNFKQQKEEEYQKNIEQIQKEAQKGMQKEIDQQLQDYKKQIKEQLEIEIEEKYKQDQINKENELKQKQEQENKKQLEEKKQSLIIQLQTQSNNIQMFISNLNQKLVHINDIDTQVQNKNELINLINNEIQKQNKKQNENEESQQQIQKASLLQELSGLDNKISQEMSQNIEEQNKVINKIREQQIQLEKDVSEREKNIFQLQFTKVQEQFNLFQGIIQKFQEKIKFYDKVSFQMQEEEKLHEVIGQYEKLLIQFQVLQSLVKNINQFELSQQVINYQTFNIKVEEIQQSQNRLKNQIDESNKSIEQTDIKFINEHRRQLDVLAHNLNDYLDKFKYLSKNEKYKNKIDQIISKIENCFNQLNQLNQLLTQGIFQNYQQFNQKIDSINQNLYEFQKQHNQLHEQIYQDQQIQQQNDERTKKLKNIEGQLKEFTDKMNSLKTQINNLINNQYCNNEYTRNLIMEKQSKIDQNINQIQNQFKNFKDFNQLTQSEINNQISSLEQFQEKLKKQIDDEQEQVIQLQFIIQKIGAENKSEQEKELLQQTNKLQQKQMQLSKALSTEKKEGLLVQLKEEIKKLEEYNEINNENQKLFNEKLQQYRKQQTSPNQQNKIQELLQKQQKFNFEKTLKLKYILGKVRNKPNELQFEDINNNPFDQFDVLKENEKKLSQEINSIISQELNQQLNPSYYDKLTKKINNLISEIDTLIQQIPQQNQIQRFQNQYKKNVEQFQILYALVNYIMQYHLTRYFERIKENEDKSKDKQQNFKEGSYIKAFHDKQNEQTKESTKKEKEAQDLLKIYENILFNNYSKKLIDEMERDYQTIKKEIETQENFIKQKNLVKLRACIKDQKIIKEIINDKQYYKITEFAQMLIFQIIMK</sequence>
<dbReference type="GO" id="GO:0004674">
    <property type="term" value="F:protein serine/threonine kinase activity"/>
    <property type="evidence" value="ECO:0007669"/>
    <property type="project" value="TreeGrafter"/>
</dbReference>